<dbReference type="EMBL" id="CP036425">
    <property type="protein sequence ID" value="QDU32331.1"/>
    <property type="molecule type" value="Genomic_DNA"/>
</dbReference>
<dbReference type="KEGG" id="pcor:KS4_03630"/>
<evidence type="ECO:0000259" key="1">
    <source>
        <dbReference type="Pfam" id="PF00149"/>
    </source>
</evidence>
<dbReference type="Pfam" id="PF00149">
    <property type="entry name" value="Metallophos"/>
    <property type="match status" value="1"/>
</dbReference>
<dbReference type="RefSeq" id="WP_145073734.1">
    <property type="nucleotide sequence ID" value="NZ_CP036425.1"/>
</dbReference>
<dbReference type="InterPro" id="IPR029052">
    <property type="entry name" value="Metallo-depent_PP-like"/>
</dbReference>
<gene>
    <name evidence="2" type="ORF">KS4_03630</name>
</gene>
<accession>A0A517YQ47</accession>
<name>A0A517YQ47_9BACT</name>
<evidence type="ECO:0000313" key="3">
    <source>
        <dbReference type="Proteomes" id="UP000317369"/>
    </source>
</evidence>
<reference evidence="2 3" key="1">
    <citation type="submission" date="2019-02" db="EMBL/GenBank/DDBJ databases">
        <title>Deep-cultivation of Planctomycetes and their phenomic and genomic characterization uncovers novel biology.</title>
        <authorList>
            <person name="Wiegand S."/>
            <person name="Jogler M."/>
            <person name="Boedeker C."/>
            <person name="Pinto D."/>
            <person name="Vollmers J."/>
            <person name="Rivas-Marin E."/>
            <person name="Kohn T."/>
            <person name="Peeters S.H."/>
            <person name="Heuer A."/>
            <person name="Rast P."/>
            <person name="Oberbeckmann S."/>
            <person name="Bunk B."/>
            <person name="Jeske O."/>
            <person name="Meyerdierks A."/>
            <person name="Storesund J.E."/>
            <person name="Kallscheuer N."/>
            <person name="Luecker S."/>
            <person name="Lage O.M."/>
            <person name="Pohl T."/>
            <person name="Merkel B.J."/>
            <person name="Hornburger P."/>
            <person name="Mueller R.-W."/>
            <person name="Bruemmer F."/>
            <person name="Labrenz M."/>
            <person name="Spormann A.M."/>
            <person name="Op den Camp H."/>
            <person name="Overmann J."/>
            <person name="Amann R."/>
            <person name="Jetten M.S.M."/>
            <person name="Mascher T."/>
            <person name="Medema M.H."/>
            <person name="Devos D.P."/>
            <person name="Kaster A.-K."/>
            <person name="Ovreas L."/>
            <person name="Rohde M."/>
            <person name="Galperin M.Y."/>
            <person name="Jogler C."/>
        </authorList>
    </citation>
    <scope>NUCLEOTIDE SEQUENCE [LARGE SCALE GENOMIC DNA]</scope>
    <source>
        <strain evidence="2 3">KS4</strain>
    </source>
</reference>
<proteinExistence type="predicted"/>
<evidence type="ECO:0000313" key="2">
    <source>
        <dbReference type="EMBL" id="QDU32331.1"/>
    </source>
</evidence>
<dbReference type="InterPro" id="IPR004843">
    <property type="entry name" value="Calcineurin-like_PHP"/>
</dbReference>
<feature type="domain" description="Calcineurin-like phosphoesterase" evidence="1">
    <location>
        <begin position="59"/>
        <end position="257"/>
    </location>
</feature>
<dbReference type="GO" id="GO:0016787">
    <property type="term" value="F:hydrolase activity"/>
    <property type="evidence" value="ECO:0007669"/>
    <property type="project" value="InterPro"/>
</dbReference>
<protein>
    <recommendedName>
        <fullName evidence="1">Calcineurin-like phosphoesterase domain-containing protein</fullName>
    </recommendedName>
</protein>
<dbReference type="Gene3D" id="3.60.21.10">
    <property type="match status" value="1"/>
</dbReference>
<dbReference type="OrthoDB" id="272116at2"/>
<organism evidence="2 3">
    <name type="scientific">Poriferisphaera corsica</name>
    <dbReference type="NCBI Taxonomy" id="2528020"/>
    <lineage>
        <taxon>Bacteria</taxon>
        <taxon>Pseudomonadati</taxon>
        <taxon>Planctomycetota</taxon>
        <taxon>Phycisphaerae</taxon>
        <taxon>Phycisphaerales</taxon>
        <taxon>Phycisphaeraceae</taxon>
        <taxon>Poriferisphaera</taxon>
    </lineage>
</organism>
<dbReference type="Proteomes" id="UP000317369">
    <property type="component" value="Chromosome"/>
</dbReference>
<sequence>MSEDMDLRSYDPSKLPGNEIRFRDAEEMVALFEKAAATCRTQKGLKGSVIDVEAKPGARLVMTGDLHDHAENLQRILKYADLDRREKDVLVLHEVVHGGKYMNGMDMSVRMLARVAWLKIKYGDRVIVLQSNHELAQRNGEGILKNGLDQIEAFDLGLEYLYGEDDAKRVREAVGGYIGGLPLGVRMANGVMLCHSLPGPRKMKDFDMGVLERGVSEVDLVPKGSGHLMVWGRKHKDDQMRELGKAWGVSVFVMGHQQAEMGFEEEGELGLILASNHEHGVLVPIEMGKVYDQEKLARKIVRLAGVRLD</sequence>
<dbReference type="AlphaFoldDB" id="A0A517YQ47"/>
<dbReference type="SUPFAM" id="SSF56300">
    <property type="entry name" value="Metallo-dependent phosphatases"/>
    <property type="match status" value="1"/>
</dbReference>
<keyword evidence="3" id="KW-1185">Reference proteome</keyword>